<evidence type="ECO:0000256" key="1">
    <source>
        <dbReference type="SAM" id="MobiDB-lite"/>
    </source>
</evidence>
<dbReference type="EMBL" id="CAVNYO010000108">
    <property type="protein sequence ID" value="CAK5266160.1"/>
    <property type="molecule type" value="Genomic_DNA"/>
</dbReference>
<name>A0AAD2GZZ5_9AGAR</name>
<organism evidence="2 3">
    <name type="scientific">Mycena citricolor</name>
    <dbReference type="NCBI Taxonomy" id="2018698"/>
    <lineage>
        <taxon>Eukaryota</taxon>
        <taxon>Fungi</taxon>
        <taxon>Dikarya</taxon>
        <taxon>Basidiomycota</taxon>
        <taxon>Agaricomycotina</taxon>
        <taxon>Agaricomycetes</taxon>
        <taxon>Agaricomycetidae</taxon>
        <taxon>Agaricales</taxon>
        <taxon>Marasmiineae</taxon>
        <taxon>Mycenaceae</taxon>
        <taxon>Mycena</taxon>
    </lineage>
</organism>
<proteinExistence type="predicted"/>
<feature type="compositionally biased region" description="Basic and acidic residues" evidence="1">
    <location>
        <begin position="42"/>
        <end position="51"/>
    </location>
</feature>
<evidence type="ECO:0000313" key="2">
    <source>
        <dbReference type="EMBL" id="CAK5266160.1"/>
    </source>
</evidence>
<sequence>GQQLFPRHDKPVRATAGPAPPSSAPGRPSNRRRRSPEPALHSGDREPDSSHTKSPHTNRVVKKGKTGPDADPFTGDTHAPNSNTVNNAPPSRP</sequence>
<feature type="non-terminal residue" evidence="2">
    <location>
        <position position="93"/>
    </location>
</feature>
<keyword evidence="3" id="KW-1185">Reference proteome</keyword>
<feature type="region of interest" description="Disordered" evidence="1">
    <location>
        <begin position="1"/>
        <end position="93"/>
    </location>
</feature>
<protein>
    <submittedName>
        <fullName evidence="2">Uncharacterized protein</fullName>
    </submittedName>
</protein>
<dbReference type="AlphaFoldDB" id="A0AAD2GZZ5"/>
<feature type="non-terminal residue" evidence="2">
    <location>
        <position position="1"/>
    </location>
</feature>
<evidence type="ECO:0000313" key="3">
    <source>
        <dbReference type="Proteomes" id="UP001295794"/>
    </source>
</evidence>
<reference evidence="2" key="1">
    <citation type="submission" date="2023-11" db="EMBL/GenBank/DDBJ databases">
        <authorList>
            <person name="De Vega J J."/>
            <person name="De Vega J J."/>
        </authorList>
    </citation>
    <scope>NUCLEOTIDE SEQUENCE</scope>
</reference>
<dbReference type="Proteomes" id="UP001295794">
    <property type="component" value="Unassembled WGS sequence"/>
</dbReference>
<feature type="compositionally biased region" description="Basic and acidic residues" evidence="1">
    <location>
        <begin position="1"/>
        <end position="12"/>
    </location>
</feature>
<feature type="compositionally biased region" description="Polar residues" evidence="1">
    <location>
        <begin position="79"/>
        <end position="93"/>
    </location>
</feature>
<gene>
    <name evidence="2" type="ORF">MYCIT1_LOCUS7740</name>
</gene>
<accession>A0AAD2GZZ5</accession>
<comment type="caution">
    <text evidence="2">The sequence shown here is derived from an EMBL/GenBank/DDBJ whole genome shotgun (WGS) entry which is preliminary data.</text>
</comment>
<feature type="compositionally biased region" description="Basic residues" evidence="1">
    <location>
        <begin position="53"/>
        <end position="65"/>
    </location>
</feature>